<organism evidence="4 5">
    <name type="scientific">Diplocarpon rosae</name>
    <dbReference type="NCBI Taxonomy" id="946125"/>
    <lineage>
        <taxon>Eukaryota</taxon>
        <taxon>Fungi</taxon>
        <taxon>Dikarya</taxon>
        <taxon>Ascomycota</taxon>
        <taxon>Pezizomycotina</taxon>
        <taxon>Leotiomycetes</taxon>
        <taxon>Helotiales</taxon>
        <taxon>Drepanopezizaceae</taxon>
        <taxon>Diplocarpon</taxon>
    </lineage>
</organism>
<dbReference type="InterPro" id="IPR027417">
    <property type="entry name" value="P-loop_NTPase"/>
</dbReference>
<gene>
    <name evidence="4" type="ORF">QTJ16_004996</name>
</gene>
<keyword evidence="5" id="KW-1185">Reference proteome</keyword>
<dbReference type="InterPro" id="IPR056024">
    <property type="entry name" value="DUF7605"/>
</dbReference>
<proteinExistence type="predicted"/>
<name>A0AAD9WE70_9HELO</name>
<dbReference type="PANTHER" id="PTHR36681:SF3">
    <property type="entry name" value="NUCLEAR GTPASE, GERMINAL CENTER-ASSOCIATED, TANDEM DUPLICATE 3"/>
    <property type="match status" value="1"/>
</dbReference>
<reference evidence="4" key="1">
    <citation type="submission" date="2023-06" db="EMBL/GenBank/DDBJ databases">
        <title>Draft genome of Marssonina rosae.</title>
        <authorList>
            <person name="Cheng Q."/>
        </authorList>
    </citation>
    <scope>NUCLEOTIDE SEQUENCE</scope>
    <source>
        <strain evidence="4">R4</strain>
    </source>
</reference>
<dbReference type="Pfam" id="PF00350">
    <property type="entry name" value="Dynamin_N"/>
    <property type="match status" value="1"/>
</dbReference>
<feature type="domain" description="Dynamin N-terminal" evidence="2">
    <location>
        <begin position="118"/>
        <end position="349"/>
    </location>
</feature>
<dbReference type="Pfam" id="PF24564">
    <property type="entry name" value="DUF7605"/>
    <property type="match status" value="1"/>
</dbReference>
<comment type="caution">
    <text evidence="4">The sequence shown here is derived from an EMBL/GenBank/DDBJ whole genome shotgun (WGS) entry which is preliminary data.</text>
</comment>
<accession>A0AAD9WE70</accession>
<feature type="region of interest" description="Disordered" evidence="1">
    <location>
        <begin position="414"/>
        <end position="434"/>
    </location>
</feature>
<dbReference type="EMBL" id="JAUBYV010000007">
    <property type="protein sequence ID" value="KAK2625684.1"/>
    <property type="molecule type" value="Genomic_DNA"/>
</dbReference>
<dbReference type="PANTHER" id="PTHR36681">
    <property type="entry name" value="NUCLEAR GTPASE, GERMINAL CENTER-ASSOCIATED, TANDEM DUPLICATE 3"/>
    <property type="match status" value="1"/>
</dbReference>
<feature type="compositionally biased region" description="Basic residues" evidence="1">
    <location>
        <begin position="10"/>
        <end position="22"/>
    </location>
</feature>
<sequence length="980" mass="109942">MDTAGAAEKVRRKVPANHKTPRPKMEKSSPVELVKKGQNTKIKTKELDITAVAKHKDDMIGDEIRITRKEELCDMGKATLVQLKELMGGDCGIYPECHSWVTQASKIIEMGQLPRVPIGLLGYTGSGKSSLINALVDEEILLPTNGMRASTSVVVELSWNPSQDPAEKYTAVIDFCSPAEWAAEFELLQSDIEGRPEGEKLSSSSTSDAGVAFAKLQAVYPGKDVSDLSNMTKKDIFEDPDLSKILGHSKTIHSENARKFGKQINQYIDSANRSSENAPLELWPLVRLVKVLIKADILRQGLVLVDLPGLGDTNAGRAQVAEKYMKHLEHMWIVADINRAVDDKVAQELLGTSFQRQLLLNGNYHDSFVTFVMTRIDNINTDEVIGNLKLADGVLSAAIKKENQWRENLEEAKEELNSLEDTEPGESSSLVGQKRKFPKMDRSKLKERRGLIGKISHLRRSIAASETSMRVECIKQRSKYTQGRLRDDFEYGIASLVQELVDSAIEADSKLIPDPGTIKLSANGLKSFCVSSKAYQKSQGRFRREDEIRGFSTCEDTGVPSLQAFARKCTLKSREVAVERFDTELALWKVSVKSWAEEDGQDFLLSAQQRATFLAELDVFRETLKQEEKRATKNMRQNTAVCFTNKLTSHLKKAVTAGSAKVQILAKDKTTADIAAGTWKALVRRHGEPYTTAKKDKSHHWNEDMVAPFMDPLTLHWRDLFNNKLPCIHQRYYCRITEALKDFSKNYSSFVVDVCSVYPPVQRLLDQIPLVEHRVGIEIGDALKARQDRASDAHKTLKQTVRKCMAPFYTVASHEHGNGMLNRLKVQFVSYIEENSDAMYNATSLTIIEELKQMHRVQLRETSQEVQKILDKVVKDIAQVLKGADVAAEDHHQESKNVKLLLRRRVAHYLAELEQKCSAIPGSEVESKTANQFILMDFEDAGIEFSENDEDYSEDALDALAEQFEAKGRGHADQGRGERG</sequence>
<evidence type="ECO:0000256" key="1">
    <source>
        <dbReference type="SAM" id="MobiDB-lite"/>
    </source>
</evidence>
<dbReference type="SUPFAM" id="SSF52540">
    <property type="entry name" value="P-loop containing nucleoside triphosphate hydrolases"/>
    <property type="match status" value="1"/>
</dbReference>
<dbReference type="Proteomes" id="UP001285354">
    <property type="component" value="Unassembled WGS sequence"/>
</dbReference>
<evidence type="ECO:0000313" key="4">
    <source>
        <dbReference type="EMBL" id="KAK2625684.1"/>
    </source>
</evidence>
<dbReference type="Gene3D" id="3.40.50.300">
    <property type="entry name" value="P-loop containing nucleotide triphosphate hydrolases"/>
    <property type="match status" value="1"/>
</dbReference>
<evidence type="ECO:0000313" key="5">
    <source>
        <dbReference type="Proteomes" id="UP001285354"/>
    </source>
</evidence>
<evidence type="ECO:0000259" key="3">
    <source>
        <dbReference type="Pfam" id="PF24564"/>
    </source>
</evidence>
<dbReference type="AlphaFoldDB" id="A0AAD9WE70"/>
<evidence type="ECO:0008006" key="6">
    <source>
        <dbReference type="Google" id="ProtNLM"/>
    </source>
</evidence>
<feature type="domain" description="DUF7605" evidence="3">
    <location>
        <begin position="670"/>
        <end position="826"/>
    </location>
</feature>
<dbReference type="InterPro" id="IPR045063">
    <property type="entry name" value="Dynamin_N"/>
</dbReference>
<feature type="region of interest" description="Disordered" evidence="1">
    <location>
        <begin position="1"/>
        <end position="31"/>
    </location>
</feature>
<protein>
    <recommendedName>
        <fullName evidence="6">Nuclear GTPase SLIP-GC</fullName>
    </recommendedName>
</protein>
<evidence type="ECO:0000259" key="2">
    <source>
        <dbReference type="Pfam" id="PF00350"/>
    </source>
</evidence>